<protein>
    <recommendedName>
        <fullName evidence="2">DUF306 domain-containing protein</fullName>
    </recommendedName>
</protein>
<dbReference type="PROSITE" id="PS51257">
    <property type="entry name" value="PROKAR_LIPOPROTEIN"/>
    <property type="match status" value="1"/>
</dbReference>
<evidence type="ECO:0000313" key="3">
    <source>
        <dbReference type="EMBL" id="EAR49738.1"/>
    </source>
</evidence>
<comment type="caution">
    <text evidence="3">The sequence shown here is derived from an EMBL/GenBank/DDBJ whole genome shotgun (WGS) entry which is preliminary data.</text>
</comment>
<feature type="chain" id="PRO_5004207062" description="DUF306 domain-containing protein" evidence="1">
    <location>
        <begin position="18"/>
        <end position="127"/>
    </location>
</feature>
<dbReference type="EMBL" id="AAOT01000049">
    <property type="protein sequence ID" value="EAR49738.1"/>
    <property type="molecule type" value="Genomic_DNA"/>
</dbReference>
<evidence type="ECO:0000313" key="4">
    <source>
        <dbReference type="Proteomes" id="UP000003635"/>
    </source>
</evidence>
<keyword evidence="1" id="KW-0732">Signal</keyword>
<evidence type="ECO:0000259" key="2">
    <source>
        <dbReference type="Pfam" id="PF03724"/>
    </source>
</evidence>
<keyword evidence="4" id="KW-1185">Reference proteome</keyword>
<dbReference type="Pfam" id="PF03724">
    <property type="entry name" value="META"/>
    <property type="match status" value="1"/>
</dbReference>
<reference evidence="3 4" key="1">
    <citation type="journal article" date="2010" name="J. Bacteriol.">
        <title>Genome sequences of Oceanicola granulosus HTCC2516(T) and Oceanicola batsensis HTCC2597(TDelta).</title>
        <authorList>
            <person name="Thrash J.C."/>
            <person name="Cho J.C."/>
            <person name="Vergin K.L."/>
            <person name="Giovannoni S.J."/>
        </authorList>
    </citation>
    <scope>NUCLEOTIDE SEQUENCE [LARGE SCALE GENOMIC DNA]</scope>
    <source>
        <strain evidence="4">ATCC BAA-861 / DSM 15982 / KCTC 12143 / HTCC2516</strain>
    </source>
</reference>
<dbReference type="HOGENOM" id="CLU_1968283_0_0_5"/>
<accession>Q2CAQ6</accession>
<dbReference type="AlphaFoldDB" id="Q2CAQ6"/>
<feature type="domain" description="DUF306" evidence="2">
    <location>
        <begin position="25"/>
        <end position="118"/>
    </location>
</feature>
<dbReference type="STRING" id="314256.OG2516_08733"/>
<dbReference type="InterPro" id="IPR005184">
    <property type="entry name" value="DUF306_Meta_HslJ"/>
</dbReference>
<sequence>MKIVACLALALLLTACGRSPPPSPDWQLETVNGTPFPAFASLGMGIAAYTGQGPCNSYAGRLSREPFPSLTFGRPKLKGDACAALGYEQVYLDQLQQVRYSRVAPGRLTLVTDAGVELAFRQIAGAP</sequence>
<dbReference type="Proteomes" id="UP000003635">
    <property type="component" value="Unassembled WGS sequence"/>
</dbReference>
<organism evidence="3 4">
    <name type="scientific">Oceanicola granulosus (strain ATCC BAA-861 / DSM 15982 / KCTC 12143 / HTCC2516)</name>
    <dbReference type="NCBI Taxonomy" id="314256"/>
    <lineage>
        <taxon>Bacteria</taxon>
        <taxon>Pseudomonadati</taxon>
        <taxon>Pseudomonadota</taxon>
        <taxon>Alphaproteobacteria</taxon>
        <taxon>Rhodobacterales</taxon>
        <taxon>Roseobacteraceae</taxon>
        <taxon>Oceanicola</taxon>
    </lineage>
</organism>
<dbReference type="Gene3D" id="2.40.128.270">
    <property type="match status" value="1"/>
</dbReference>
<gene>
    <name evidence="3" type="ORF">OG2516_08733</name>
</gene>
<name>Q2CAQ6_OCEGH</name>
<proteinExistence type="predicted"/>
<dbReference type="RefSeq" id="WP_007255268.1">
    <property type="nucleotide sequence ID" value="NZ_CH724107.1"/>
</dbReference>
<feature type="signal peptide" evidence="1">
    <location>
        <begin position="1"/>
        <end position="17"/>
    </location>
</feature>
<dbReference type="InterPro" id="IPR038670">
    <property type="entry name" value="HslJ-like_sf"/>
</dbReference>
<evidence type="ECO:0000256" key="1">
    <source>
        <dbReference type="SAM" id="SignalP"/>
    </source>
</evidence>